<feature type="transmembrane region" description="Helical" evidence="7">
    <location>
        <begin position="177"/>
        <end position="199"/>
    </location>
</feature>
<feature type="transmembrane region" description="Helical" evidence="7">
    <location>
        <begin position="23"/>
        <end position="48"/>
    </location>
</feature>
<evidence type="ECO:0000256" key="1">
    <source>
        <dbReference type="ARBA" id="ARBA00004651"/>
    </source>
</evidence>
<dbReference type="PROSITE" id="PS50850">
    <property type="entry name" value="MFS"/>
    <property type="match status" value="1"/>
</dbReference>
<feature type="transmembrane region" description="Helical" evidence="7">
    <location>
        <begin position="243"/>
        <end position="260"/>
    </location>
</feature>
<feature type="transmembrane region" description="Helical" evidence="7">
    <location>
        <begin position="60"/>
        <end position="79"/>
    </location>
</feature>
<feature type="domain" description="Major facilitator superfamily (MFS) profile" evidence="8">
    <location>
        <begin position="21"/>
        <end position="495"/>
    </location>
</feature>
<dbReference type="InterPro" id="IPR011701">
    <property type="entry name" value="MFS"/>
</dbReference>
<gene>
    <name evidence="9" type="ORF">UFOPK1722_01769</name>
</gene>
<feature type="transmembrane region" description="Helical" evidence="7">
    <location>
        <begin position="370"/>
        <end position="396"/>
    </location>
</feature>
<dbReference type="PRINTS" id="PR01036">
    <property type="entry name" value="TCRTETB"/>
</dbReference>
<dbReference type="PANTHER" id="PTHR23501">
    <property type="entry name" value="MAJOR FACILITATOR SUPERFAMILY"/>
    <property type="match status" value="1"/>
</dbReference>
<feature type="transmembrane region" description="Helical" evidence="7">
    <location>
        <begin position="464"/>
        <end position="489"/>
    </location>
</feature>
<evidence type="ECO:0000256" key="2">
    <source>
        <dbReference type="ARBA" id="ARBA00022448"/>
    </source>
</evidence>
<name>A0A6J6G3D6_9ZZZZ</name>
<dbReference type="FunFam" id="1.20.1720.10:FF:000004">
    <property type="entry name" value="EmrB/QacA family drug resistance transporter"/>
    <property type="match status" value="1"/>
</dbReference>
<feature type="transmembrane region" description="Helical" evidence="7">
    <location>
        <begin position="91"/>
        <end position="112"/>
    </location>
</feature>
<keyword evidence="5 7" id="KW-1133">Transmembrane helix</keyword>
<evidence type="ECO:0000259" key="8">
    <source>
        <dbReference type="PROSITE" id="PS50850"/>
    </source>
</evidence>
<keyword evidence="3" id="KW-1003">Cell membrane</keyword>
<dbReference type="InterPro" id="IPR036259">
    <property type="entry name" value="MFS_trans_sf"/>
</dbReference>
<feature type="transmembrane region" description="Helical" evidence="7">
    <location>
        <begin position="124"/>
        <end position="142"/>
    </location>
</feature>
<dbReference type="Gene3D" id="1.20.1720.10">
    <property type="entry name" value="Multidrug resistance protein D"/>
    <property type="match status" value="1"/>
</dbReference>
<evidence type="ECO:0000256" key="4">
    <source>
        <dbReference type="ARBA" id="ARBA00022692"/>
    </source>
</evidence>
<feature type="transmembrane region" description="Helical" evidence="7">
    <location>
        <begin position="316"/>
        <end position="333"/>
    </location>
</feature>
<dbReference type="CDD" id="cd17502">
    <property type="entry name" value="MFS_Azr1_MDR_like"/>
    <property type="match status" value="1"/>
</dbReference>
<dbReference type="Gene3D" id="1.20.1250.20">
    <property type="entry name" value="MFS general substrate transporter like domains"/>
    <property type="match status" value="1"/>
</dbReference>
<dbReference type="AlphaFoldDB" id="A0A6J6G3D6"/>
<comment type="subcellular location">
    <subcellularLocation>
        <location evidence="1">Cell membrane</location>
        <topology evidence="1">Multi-pass membrane protein</topology>
    </subcellularLocation>
</comment>
<feature type="transmembrane region" description="Helical" evidence="7">
    <location>
        <begin position="211"/>
        <end position="231"/>
    </location>
</feature>
<evidence type="ECO:0000256" key="5">
    <source>
        <dbReference type="ARBA" id="ARBA00022989"/>
    </source>
</evidence>
<dbReference type="InterPro" id="IPR020846">
    <property type="entry name" value="MFS_dom"/>
</dbReference>
<sequence length="514" mass="54054">MVQPMSETLNSTPMGVAITKRQLYMVFGGVISGLALSALDGTIVNTALATIVGELGGIKYYAWVGTAYMLTSTTSTPLFGKLSDLYGRRILFQAAIIIFAVGSVFCGVSQTMWQLVVSRGVQGVGGGGLLAVAFAIIGDVVAPRERGKYMGLITSIFTFSSVVGPLLGGFIVDNTSWRWIFLVNVPVAAVAIVITNKALKLPFVRQPRKVDFMGAALLVFSVTSLLLGLSWTGDEYGWTSAPTLAFFAAATVGTVMFIRWEAKAPEPIIPLAMLSIDTVRVVVPLMILIGAVFYGANAFMPLFLQGVTGVSATNSGLLLVPMAVSVAITATWVGRITSRTGTYKMWSPIGCAISVVGFGMASFLDSSNGYVYLAMAASFVLGIGMGMIMPTGTLAVQNAVEPKEMGTASSVVVFMRQLGGAVGLAAYGALFANQLNGRIDPELVQAPRMIRSLPSPVREQALDALTHAIVIVFRAAVPLVIIGFVVALAMPNRPLRSAPAVKSDGPMDSASTGH</sequence>
<keyword evidence="6 7" id="KW-0472">Membrane</keyword>
<dbReference type="GO" id="GO:0005886">
    <property type="term" value="C:plasma membrane"/>
    <property type="evidence" value="ECO:0007669"/>
    <property type="project" value="UniProtKB-SubCell"/>
</dbReference>
<dbReference type="GO" id="GO:0022857">
    <property type="term" value="F:transmembrane transporter activity"/>
    <property type="evidence" value="ECO:0007669"/>
    <property type="project" value="InterPro"/>
</dbReference>
<evidence type="ECO:0000256" key="3">
    <source>
        <dbReference type="ARBA" id="ARBA00022475"/>
    </source>
</evidence>
<feature type="transmembrane region" description="Helical" evidence="7">
    <location>
        <begin position="408"/>
        <end position="430"/>
    </location>
</feature>
<feature type="transmembrane region" description="Helical" evidence="7">
    <location>
        <begin position="149"/>
        <end position="171"/>
    </location>
</feature>
<dbReference type="NCBIfam" id="TIGR00711">
    <property type="entry name" value="efflux_EmrB"/>
    <property type="match status" value="1"/>
</dbReference>
<keyword evidence="4 7" id="KW-0812">Transmembrane</keyword>
<evidence type="ECO:0000256" key="7">
    <source>
        <dbReference type="SAM" id="Phobius"/>
    </source>
</evidence>
<proteinExistence type="predicted"/>
<accession>A0A6J6G3D6</accession>
<feature type="transmembrane region" description="Helical" evidence="7">
    <location>
        <begin position="281"/>
        <end position="304"/>
    </location>
</feature>
<reference evidence="9" key="1">
    <citation type="submission" date="2020-05" db="EMBL/GenBank/DDBJ databases">
        <authorList>
            <person name="Chiriac C."/>
            <person name="Salcher M."/>
            <person name="Ghai R."/>
            <person name="Kavagutti S V."/>
        </authorList>
    </citation>
    <scope>NUCLEOTIDE SEQUENCE</scope>
</reference>
<dbReference type="SUPFAM" id="SSF103473">
    <property type="entry name" value="MFS general substrate transporter"/>
    <property type="match status" value="1"/>
</dbReference>
<feature type="transmembrane region" description="Helical" evidence="7">
    <location>
        <begin position="345"/>
        <end position="364"/>
    </location>
</feature>
<dbReference type="InterPro" id="IPR004638">
    <property type="entry name" value="EmrB-like"/>
</dbReference>
<keyword evidence="2" id="KW-0813">Transport</keyword>
<evidence type="ECO:0000256" key="6">
    <source>
        <dbReference type="ARBA" id="ARBA00023136"/>
    </source>
</evidence>
<organism evidence="9">
    <name type="scientific">freshwater metagenome</name>
    <dbReference type="NCBI Taxonomy" id="449393"/>
    <lineage>
        <taxon>unclassified sequences</taxon>
        <taxon>metagenomes</taxon>
        <taxon>ecological metagenomes</taxon>
    </lineage>
</organism>
<protein>
    <submittedName>
        <fullName evidence="9">Unannotated protein</fullName>
    </submittedName>
</protein>
<evidence type="ECO:0000313" key="9">
    <source>
        <dbReference type="EMBL" id="CAB4593724.1"/>
    </source>
</evidence>
<dbReference type="EMBL" id="CAEZTS010000208">
    <property type="protein sequence ID" value="CAB4593724.1"/>
    <property type="molecule type" value="Genomic_DNA"/>
</dbReference>
<dbReference type="PANTHER" id="PTHR23501:SF197">
    <property type="entry name" value="COMD"/>
    <property type="match status" value="1"/>
</dbReference>
<dbReference type="Pfam" id="PF07690">
    <property type="entry name" value="MFS_1"/>
    <property type="match status" value="1"/>
</dbReference>